<dbReference type="AlphaFoldDB" id="D8LZP0"/>
<dbReference type="Proteomes" id="UP000008312">
    <property type="component" value="Unassembled WGS sequence"/>
</dbReference>
<feature type="compositionally biased region" description="Basic and acidic residues" evidence="1">
    <location>
        <begin position="67"/>
        <end position="97"/>
    </location>
</feature>
<dbReference type="InParanoid" id="D8LZP0"/>
<dbReference type="EMBL" id="FN668641">
    <property type="protein sequence ID" value="CBK21279.2"/>
    <property type="molecule type" value="Genomic_DNA"/>
</dbReference>
<accession>D8LZP0</accession>
<dbReference type="GeneID" id="24918717"/>
<name>D8LZP0_BLAHO</name>
<reference evidence="2" key="1">
    <citation type="submission" date="2010-02" db="EMBL/GenBank/DDBJ databases">
        <title>Sequencing and annotation of the Blastocystis hominis genome.</title>
        <authorList>
            <person name="Wincker P."/>
        </authorList>
    </citation>
    <scope>NUCLEOTIDE SEQUENCE</scope>
    <source>
        <strain evidence="2">Singapore isolate B</strain>
    </source>
</reference>
<protein>
    <submittedName>
        <fullName evidence="2">Uncharacterized protein</fullName>
    </submittedName>
</protein>
<organism evidence="2">
    <name type="scientific">Blastocystis hominis</name>
    <dbReference type="NCBI Taxonomy" id="12968"/>
    <lineage>
        <taxon>Eukaryota</taxon>
        <taxon>Sar</taxon>
        <taxon>Stramenopiles</taxon>
        <taxon>Bigyra</taxon>
        <taxon>Opalozoa</taxon>
        <taxon>Opalinata</taxon>
        <taxon>Blastocystidae</taxon>
        <taxon>Blastocystis</taxon>
    </lineage>
</organism>
<proteinExistence type="predicted"/>
<evidence type="ECO:0000313" key="3">
    <source>
        <dbReference type="Proteomes" id="UP000008312"/>
    </source>
</evidence>
<gene>
    <name evidence="2" type="ORF">GSBLH_T00001465001</name>
</gene>
<sequence length="105" mass="11640">MAEWHASQIRAASCYPGLCRPGLLPYTQRHASRLKAGEHPRIQKLQLRRSERRHGGQAHGLRVVVRGGDDGASHHEVRHSELHGSRAGREVGVHNEGGDVGLYAW</sequence>
<keyword evidence="3" id="KW-1185">Reference proteome</keyword>
<evidence type="ECO:0000256" key="1">
    <source>
        <dbReference type="SAM" id="MobiDB-lite"/>
    </source>
</evidence>
<feature type="region of interest" description="Disordered" evidence="1">
    <location>
        <begin position="67"/>
        <end position="105"/>
    </location>
</feature>
<evidence type="ECO:0000313" key="2">
    <source>
        <dbReference type="EMBL" id="CBK21279.2"/>
    </source>
</evidence>
<dbReference type="RefSeq" id="XP_012895327.1">
    <property type="nucleotide sequence ID" value="XM_013039873.1"/>
</dbReference>